<reference evidence="8 9" key="1">
    <citation type="journal article" date="2003" name="J. Bacteriol.">
        <title>Complete genome sequence of the ammonia-oxidizing bacterium and obligate chemolithoautotroph Nitrosomonas europaea.</title>
        <authorList>
            <person name="Chain P."/>
            <person name="Lamerdin J."/>
            <person name="Larimer F."/>
            <person name="Regala W."/>
            <person name="Land M."/>
            <person name="Hauser L."/>
            <person name="Hooper A."/>
            <person name="Klotz M."/>
            <person name="Norton J."/>
            <person name="Sayavedra-Soto L."/>
            <person name="Arciero D."/>
            <person name="Hommes N."/>
            <person name="Whittaker M."/>
            <person name="Arp D."/>
        </authorList>
    </citation>
    <scope>NUCLEOTIDE SEQUENCE [LARGE SCALE GENOMIC DNA]</scope>
    <source>
        <strain evidence="9">ATCC 19718 / CIP 103999 / KCTC 2705 / NBRC 14298</strain>
    </source>
</reference>
<evidence type="ECO:0000313" key="9">
    <source>
        <dbReference type="Proteomes" id="UP000001416"/>
    </source>
</evidence>
<keyword evidence="3 6" id="KW-0808">Transferase</keyword>
<dbReference type="GO" id="GO:0016757">
    <property type="term" value="F:glycosyltransferase activity"/>
    <property type="evidence" value="ECO:0007669"/>
    <property type="project" value="UniProtKB-UniRule"/>
</dbReference>
<feature type="binding site" evidence="6">
    <location>
        <position position="81"/>
    </location>
    <ligand>
        <name>NAD(+)</name>
        <dbReference type="ChEBI" id="CHEBI:57540"/>
    </ligand>
</feature>
<keyword evidence="1 6" id="KW-1277">Toxin-antitoxin system</keyword>
<dbReference type="eggNOG" id="ENOG502Z8SV">
    <property type="taxonomic scope" value="Bacteria"/>
</dbReference>
<feature type="binding site" evidence="6">
    <location>
        <begin position="40"/>
        <end position="42"/>
    </location>
    <ligand>
        <name>NAD(+)</name>
        <dbReference type="ChEBI" id="CHEBI:57540"/>
    </ligand>
</feature>
<dbReference type="PROSITE" id="PS52018">
    <property type="entry name" value="DART"/>
    <property type="match status" value="1"/>
</dbReference>
<keyword evidence="9" id="KW-1185">Reference proteome</keyword>
<sequence length="240" mass="27883">MRFHHAHGSLFPRKILICIKARINPDLVMNGIPLCPKLYHIVHVDRLSSILKDGFLWCDVHMAQHIPVGTTIGMNNIKQRRLQNCLNSYPDLHVGDCVPFYFCPRSVMLYLIYRQNTELDYKGGQGPIIHLEADLNAVTTWAKTQSARWVFTLTNAGSFYFEDRNDLTCLKEVNWTAVHALNWKEHKEGKQAEFLIEQCFPWNLVERIGVQSEVIYNHVVNALPVNGHRPKVEIKPEWYY</sequence>
<comment type="similarity">
    <text evidence="6">Belongs to the DarT ADP-ribosyltransferase family.</text>
</comment>
<dbReference type="GO" id="GO:0016779">
    <property type="term" value="F:nucleotidyltransferase activity"/>
    <property type="evidence" value="ECO:0007669"/>
    <property type="project" value="UniProtKB-UniRule"/>
</dbReference>
<dbReference type="InterPro" id="IPR029494">
    <property type="entry name" value="DarT"/>
</dbReference>
<keyword evidence="2 6" id="KW-0328">Glycosyltransferase</keyword>
<feature type="active site" evidence="6">
    <location>
        <position position="193"/>
    </location>
</feature>
<proteinExistence type="inferred from homology"/>
<dbReference type="STRING" id="228410.NE1363"/>
<dbReference type="KEGG" id="neu:NE1363"/>
<dbReference type="Proteomes" id="UP000001416">
    <property type="component" value="Chromosome"/>
</dbReference>
<feature type="domain" description="DarT" evidence="7">
    <location>
        <begin position="36"/>
        <end position="240"/>
    </location>
</feature>
<evidence type="ECO:0000256" key="6">
    <source>
        <dbReference type="PROSITE-ProRule" id="PRU01362"/>
    </source>
</evidence>
<evidence type="ECO:0000313" key="8">
    <source>
        <dbReference type="EMBL" id="CAD85274.1"/>
    </source>
</evidence>
<evidence type="ECO:0000256" key="5">
    <source>
        <dbReference type="ARBA" id="ARBA00023125"/>
    </source>
</evidence>
<evidence type="ECO:0000256" key="2">
    <source>
        <dbReference type="ARBA" id="ARBA00022676"/>
    </source>
</evidence>
<dbReference type="AlphaFoldDB" id="Q82UV8"/>
<dbReference type="HOGENOM" id="CLU_113641_0_0_4"/>
<gene>
    <name evidence="8" type="ordered locus">NE1363</name>
</gene>
<dbReference type="GO" id="GO:0003677">
    <property type="term" value="F:DNA binding"/>
    <property type="evidence" value="ECO:0007669"/>
    <property type="project" value="UniProtKB-UniRule"/>
</dbReference>
<evidence type="ECO:0000256" key="3">
    <source>
        <dbReference type="ARBA" id="ARBA00022679"/>
    </source>
</evidence>
<keyword evidence="5 6" id="KW-0238">DNA-binding</keyword>
<evidence type="ECO:0000259" key="7">
    <source>
        <dbReference type="PROSITE" id="PS52018"/>
    </source>
</evidence>
<evidence type="ECO:0000256" key="4">
    <source>
        <dbReference type="ARBA" id="ARBA00022695"/>
    </source>
</evidence>
<organism evidence="8 9">
    <name type="scientific">Nitrosomonas europaea (strain ATCC 19718 / CIP 103999 / KCTC 2705 / NBRC 14298)</name>
    <dbReference type="NCBI Taxonomy" id="228410"/>
    <lineage>
        <taxon>Bacteria</taxon>
        <taxon>Pseudomonadati</taxon>
        <taxon>Pseudomonadota</taxon>
        <taxon>Betaproteobacteria</taxon>
        <taxon>Nitrosomonadales</taxon>
        <taxon>Nitrosomonadaceae</taxon>
        <taxon>Nitrosomonas</taxon>
    </lineage>
</organism>
<dbReference type="EMBL" id="AL954747">
    <property type="protein sequence ID" value="CAD85274.1"/>
    <property type="molecule type" value="Genomic_DNA"/>
</dbReference>
<evidence type="ECO:0000256" key="1">
    <source>
        <dbReference type="ARBA" id="ARBA00022649"/>
    </source>
</evidence>
<dbReference type="Pfam" id="PF14487">
    <property type="entry name" value="DarT"/>
    <property type="match status" value="1"/>
</dbReference>
<protein>
    <recommendedName>
        <fullName evidence="7">DarT domain-containing protein</fullName>
    </recommendedName>
</protein>
<accession>Q82UV8</accession>
<name>Q82UV8_NITEU</name>
<feature type="active site" description="Proton acceptor" evidence="6">
    <location>
        <position position="81"/>
    </location>
</feature>
<comment type="caution">
    <text evidence="6">Lacks conserved residue(s) required for the propagation of feature annotation.</text>
</comment>
<comment type="catalytic activity">
    <reaction evidence="6">
        <text>a thymidine in DNA + NAD(+) = an N-(ADP-alpha-D-ribosyl)-thymidine in DNA + nicotinamide + H(+)</text>
        <dbReference type="Rhea" id="RHEA:71651"/>
        <dbReference type="Rhea" id="RHEA-COMP:13556"/>
        <dbReference type="Rhea" id="RHEA-COMP:18051"/>
        <dbReference type="ChEBI" id="CHEBI:15378"/>
        <dbReference type="ChEBI" id="CHEBI:17154"/>
        <dbReference type="ChEBI" id="CHEBI:57540"/>
        <dbReference type="ChEBI" id="CHEBI:137386"/>
        <dbReference type="ChEBI" id="CHEBI:191199"/>
    </reaction>
</comment>
<keyword evidence="4 6" id="KW-0548">Nucleotidyltransferase</keyword>